<sequence length="46" mass="5812">MRIFFSSKIKLDELAFEIKRYKKEIEEELRCLNKVEQWIKDYSREK</sequence>
<reference evidence="1" key="1">
    <citation type="journal article" date="2014" name="Front. Microbiol.">
        <title>High frequency of phylogenetically diverse reductive dehalogenase-homologous genes in deep subseafloor sedimentary metagenomes.</title>
        <authorList>
            <person name="Kawai M."/>
            <person name="Futagami T."/>
            <person name="Toyoda A."/>
            <person name="Takaki Y."/>
            <person name="Nishi S."/>
            <person name="Hori S."/>
            <person name="Arai W."/>
            <person name="Tsubouchi T."/>
            <person name="Morono Y."/>
            <person name="Uchiyama I."/>
            <person name="Ito T."/>
            <person name="Fujiyama A."/>
            <person name="Inagaki F."/>
            <person name="Takami H."/>
        </authorList>
    </citation>
    <scope>NUCLEOTIDE SEQUENCE</scope>
    <source>
        <strain evidence="1">Expedition CK06-06</strain>
    </source>
</reference>
<protein>
    <submittedName>
        <fullName evidence="1">Uncharacterized protein</fullName>
    </submittedName>
</protein>
<organism evidence="1">
    <name type="scientific">marine sediment metagenome</name>
    <dbReference type="NCBI Taxonomy" id="412755"/>
    <lineage>
        <taxon>unclassified sequences</taxon>
        <taxon>metagenomes</taxon>
        <taxon>ecological metagenomes</taxon>
    </lineage>
</organism>
<feature type="non-terminal residue" evidence="1">
    <location>
        <position position="46"/>
    </location>
</feature>
<name>X1T102_9ZZZZ</name>
<gene>
    <name evidence="1" type="ORF">S12H4_18015</name>
</gene>
<dbReference type="EMBL" id="BARW01008862">
    <property type="protein sequence ID" value="GAI73749.1"/>
    <property type="molecule type" value="Genomic_DNA"/>
</dbReference>
<proteinExistence type="predicted"/>
<evidence type="ECO:0000313" key="1">
    <source>
        <dbReference type="EMBL" id="GAI73749.1"/>
    </source>
</evidence>
<comment type="caution">
    <text evidence="1">The sequence shown here is derived from an EMBL/GenBank/DDBJ whole genome shotgun (WGS) entry which is preliminary data.</text>
</comment>
<accession>X1T102</accession>
<dbReference type="AlphaFoldDB" id="X1T102"/>